<dbReference type="SUPFAM" id="SSF101898">
    <property type="entry name" value="NHL repeat"/>
    <property type="match status" value="1"/>
</dbReference>
<keyword evidence="2" id="KW-1185">Reference proteome</keyword>
<reference evidence="1 2" key="1">
    <citation type="submission" date="2017-05" db="EMBL/GenBank/DDBJ databases">
        <title>The genome sequence of Geobacillus uzenensis BGSC 92A1.</title>
        <authorList>
            <person name="Ramaloko W.T."/>
            <person name="Koen N."/>
            <person name="Polliack S."/>
            <person name="Aliyu H."/>
            <person name="Lebre P."/>
            <person name="Mohr T."/>
            <person name="Oswald F."/>
            <person name="Zwick M."/>
            <person name="Neumann A."/>
            <person name="Syldatk C."/>
            <person name="Cowan D."/>
            <person name="De Maayer P."/>
        </authorList>
    </citation>
    <scope>NUCLEOTIDE SEQUENCE [LARGE SCALE GENOMIC DNA]</scope>
    <source>
        <strain evidence="1 2">BGSC 92A1</strain>
    </source>
</reference>
<comment type="caution">
    <text evidence="1">The sequence shown here is derived from an EMBL/GenBank/DDBJ whole genome shotgun (WGS) entry which is preliminary data.</text>
</comment>
<name>A0ABX4DF63_9BACL</name>
<dbReference type="RefSeq" id="WP_063857361.1">
    <property type="nucleotide sequence ID" value="NZ_NEWL01000008.1"/>
</dbReference>
<accession>A0ABX4DF63</accession>
<protein>
    <recommendedName>
        <fullName evidence="3">DUF839 domain-containing protein</fullName>
    </recommendedName>
</protein>
<evidence type="ECO:0000313" key="1">
    <source>
        <dbReference type="EMBL" id="OXB87557.1"/>
    </source>
</evidence>
<proteinExistence type="predicted"/>
<organism evidence="1 2">
    <name type="scientific">Geobacillus uzenensis</name>
    <dbReference type="NCBI Taxonomy" id="129339"/>
    <lineage>
        <taxon>Bacteria</taxon>
        <taxon>Bacillati</taxon>
        <taxon>Bacillota</taxon>
        <taxon>Bacilli</taxon>
        <taxon>Bacillales</taxon>
        <taxon>Anoxybacillaceae</taxon>
        <taxon>Geobacillus</taxon>
    </lineage>
</organism>
<evidence type="ECO:0008006" key="3">
    <source>
        <dbReference type="Google" id="ProtNLM"/>
    </source>
</evidence>
<dbReference type="Pfam" id="PF05787">
    <property type="entry name" value="PhoX"/>
    <property type="match status" value="1"/>
</dbReference>
<sequence>MDRRLFLKYVGSSTAALVAASSGIDTLTSKASAMTANHLMNGQPSGNGKPLTAPFKPISRTWENDLVLPKGYRYNIIASYGDIINSKGERFGDSADLTVYFPIDSLEGGNNSEEGLIWVNHEFPEPENYMKILGIDPSTFNKANLSSYPELLKMEKEAVGGSVIHVKKEKGEWRLVKNDQYNRRIDANTPIRLTGPASGSKAVKGATTVTGTLGNCSGGRTLWNTVLSCEENTYYGDDYGWPDFIDEHYGWVVEVDPFNPNAPIRKHTPLGRFAHENTAMGLTKDGRVVVYMGDDKADAFFYKFVSQKKFNPNNREANFDILESGTLYVADLGKQKWIALDYETNKDLQNYEKNGKKFFTSQADVLTYAREAGAAVKATPLDRPEDVEIHPYDGSVFLSLTNNSKHGNFHGQIIRLIPAEGDHGSERFTFEVFIAGGRQSGITCPDNLHFDSKGNLWVVEDFYATEDNVYAAYKNCGVFMIPTDGKQYGEPFQFASGPRGCEVTGPWFTPDERTLFLDVQHPETWNPYPGQRFGRSCLVAVQGGHFNK</sequence>
<gene>
    <name evidence="1" type="ORF">B9L21_13105</name>
</gene>
<dbReference type="PANTHER" id="PTHR35399:SF2">
    <property type="entry name" value="DUF839 DOMAIN-CONTAINING PROTEIN"/>
    <property type="match status" value="1"/>
</dbReference>
<dbReference type="GeneID" id="32406609"/>
<dbReference type="InterPro" id="IPR008557">
    <property type="entry name" value="PhoX"/>
</dbReference>
<evidence type="ECO:0000313" key="2">
    <source>
        <dbReference type="Proteomes" id="UP000198364"/>
    </source>
</evidence>
<dbReference type="PANTHER" id="PTHR35399">
    <property type="entry name" value="SLR8030 PROTEIN"/>
    <property type="match status" value="1"/>
</dbReference>
<dbReference type="Proteomes" id="UP000198364">
    <property type="component" value="Unassembled WGS sequence"/>
</dbReference>
<dbReference type="EMBL" id="NEWL01000008">
    <property type="protein sequence ID" value="OXB87557.1"/>
    <property type="molecule type" value="Genomic_DNA"/>
</dbReference>